<feature type="compositionally biased region" description="Basic and acidic residues" evidence="6">
    <location>
        <begin position="952"/>
        <end position="965"/>
    </location>
</feature>
<comment type="catalytic activity">
    <reaction evidence="1">
        <text>Thiol-dependent hydrolysis of ester, thioester, amide, peptide and isopeptide bonds formed by the C-terminal Gly of ubiquitin (a 76-residue protein attached to proteins as an intracellular targeting signal).</text>
        <dbReference type="EC" id="3.4.19.12"/>
    </reaction>
</comment>
<feature type="compositionally biased region" description="Low complexity" evidence="6">
    <location>
        <begin position="1020"/>
        <end position="1034"/>
    </location>
</feature>
<dbReference type="SUPFAM" id="SSF54001">
    <property type="entry name" value="Cysteine proteinases"/>
    <property type="match status" value="1"/>
</dbReference>
<feature type="compositionally biased region" description="Polar residues" evidence="6">
    <location>
        <begin position="271"/>
        <end position="280"/>
    </location>
</feature>
<dbReference type="AlphaFoldDB" id="A0A0L6UN82"/>
<dbReference type="GO" id="GO:0006508">
    <property type="term" value="P:proteolysis"/>
    <property type="evidence" value="ECO:0007669"/>
    <property type="project" value="UniProtKB-KW"/>
</dbReference>
<proteinExistence type="inferred from homology"/>
<dbReference type="Gene3D" id="3.90.70.10">
    <property type="entry name" value="Cysteine proteinases"/>
    <property type="match status" value="1"/>
</dbReference>
<comment type="similarity">
    <text evidence="2">Belongs to the peptidase C19 family.</text>
</comment>
<feature type="region of interest" description="Disordered" evidence="6">
    <location>
        <begin position="257"/>
        <end position="280"/>
    </location>
</feature>
<evidence type="ECO:0000256" key="4">
    <source>
        <dbReference type="ARBA" id="ARBA00022670"/>
    </source>
</evidence>
<accession>A0A0L6UN82</accession>
<evidence type="ECO:0000259" key="7">
    <source>
        <dbReference type="PROSITE" id="PS50235"/>
    </source>
</evidence>
<feature type="region of interest" description="Disordered" evidence="6">
    <location>
        <begin position="722"/>
        <end position="874"/>
    </location>
</feature>
<feature type="domain" description="USP" evidence="7">
    <location>
        <begin position="108"/>
        <end position="498"/>
    </location>
</feature>
<dbReference type="PROSITE" id="PS50235">
    <property type="entry name" value="USP_3"/>
    <property type="match status" value="1"/>
</dbReference>
<evidence type="ECO:0000256" key="2">
    <source>
        <dbReference type="ARBA" id="ARBA00009085"/>
    </source>
</evidence>
<evidence type="ECO:0000256" key="6">
    <source>
        <dbReference type="SAM" id="MobiDB-lite"/>
    </source>
</evidence>
<feature type="compositionally biased region" description="Low complexity" evidence="6">
    <location>
        <begin position="1050"/>
        <end position="1063"/>
    </location>
</feature>
<feature type="region of interest" description="Disordered" evidence="6">
    <location>
        <begin position="1009"/>
        <end position="1117"/>
    </location>
</feature>
<dbReference type="GO" id="GO:0004843">
    <property type="term" value="F:cysteine-type deubiquitinase activity"/>
    <property type="evidence" value="ECO:0007669"/>
    <property type="project" value="UniProtKB-EC"/>
</dbReference>
<feature type="compositionally biased region" description="Low complexity" evidence="6">
    <location>
        <begin position="607"/>
        <end position="620"/>
    </location>
</feature>
<dbReference type="PANTHER" id="PTHR24006">
    <property type="entry name" value="UBIQUITIN CARBOXYL-TERMINAL HYDROLASE"/>
    <property type="match status" value="1"/>
</dbReference>
<dbReference type="GO" id="GO:0016579">
    <property type="term" value="P:protein deubiquitination"/>
    <property type="evidence" value="ECO:0007669"/>
    <property type="project" value="InterPro"/>
</dbReference>
<feature type="compositionally biased region" description="Basic residues" evidence="6">
    <location>
        <begin position="1108"/>
        <end position="1117"/>
    </location>
</feature>
<evidence type="ECO:0000256" key="3">
    <source>
        <dbReference type="ARBA" id="ARBA00012759"/>
    </source>
</evidence>
<name>A0A0L6UN82_9BASI</name>
<feature type="compositionally biased region" description="Low complexity" evidence="6">
    <location>
        <begin position="760"/>
        <end position="773"/>
    </location>
</feature>
<feature type="compositionally biased region" description="Polar residues" evidence="6">
    <location>
        <begin position="118"/>
        <end position="144"/>
    </location>
</feature>
<feature type="compositionally biased region" description="Polar residues" evidence="6">
    <location>
        <begin position="886"/>
        <end position="904"/>
    </location>
</feature>
<dbReference type="VEuPathDB" id="FungiDB:VP01_465g2"/>
<comment type="caution">
    <text evidence="8">The sequence shown here is derived from an EMBL/GenBank/DDBJ whole genome shotgun (WGS) entry which is preliminary data.</text>
</comment>
<keyword evidence="9" id="KW-1185">Reference proteome</keyword>
<dbReference type="InterPro" id="IPR028889">
    <property type="entry name" value="USP"/>
</dbReference>
<feature type="region of interest" description="Disordered" evidence="6">
    <location>
        <begin position="564"/>
        <end position="683"/>
    </location>
</feature>
<dbReference type="CDD" id="cd02663">
    <property type="entry name" value="Peptidase_C19G"/>
    <property type="match status" value="1"/>
</dbReference>
<protein>
    <recommendedName>
        <fullName evidence="3">ubiquitinyl hydrolase 1</fullName>
        <ecNumber evidence="3">3.4.19.12</ecNumber>
    </recommendedName>
</protein>
<keyword evidence="4" id="KW-0645">Protease</keyword>
<dbReference type="EC" id="3.4.19.12" evidence="3"/>
<dbReference type="GO" id="GO:0005829">
    <property type="term" value="C:cytosol"/>
    <property type="evidence" value="ECO:0007669"/>
    <property type="project" value="TreeGrafter"/>
</dbReference>
<feature type="compositionally biased region" description="Pro residues" evidence="6">
    <location>
        <begin position="170"/>
        <end position="182"/>
    </location>
</feature>
<dbReference type="OrthoDB" id="27652at2759"/>
<feature type="compositionally biased region" description="Polar residues" evidence="6">
    <location>
        <begin position="734"/>
        <end position="752"/>
    </location>
</feature>
<dbReference type="Pfam" id="PF00443">
    <property type="entry name" value="UCH"/>
    <property type="match status" value="1"/>
</dbReference>
<organism evidence="8 9">
    <name type="scientific">Puccinia sorghi</name>
    <dbReference type="NCBI Taxonomy" id="27349"/>
    <lineage>
        <taxon>Eukaryota</taxon>
        <taxon>Fungi</taxon>
        <taxon>Dikarya</taxon>
        <taxon>Basidiomycota</taxon>
        <taxon>Pucciniomycotina</taxon>
        <taxon>Pucciniomycetes</taxon>
        <taxon>Pucciniales</taxon>
        <taxon>Pucciniaceae</taxon>
        <taxon>Puccinia</taxon>
    </lineage>
</organism>
<feature type="region of interest" description="Disordered" evidence="6">
    <location>
        <begin position="886"/>
        <end position="920"/>
    </location>
</feature>
<evidence type="ECO:0000256" key="1">
    <source>
        <dbReference type="ARBA" id="ARBA00000707"/>
    </source>
</evidence>
<dbReference type="PANTHER" id="PTHR24006:SF733">
    <property type="entry name" value="RE52890P"/>
    <property type="match status" value="1"/>
</dbReference>
<feature type="compositionally biased region" description="Polar residues" evidence="6">
    <location>
        <begin position="564"/>
        <end position="574"/>
    </location>
</feature>
<feature type="region of interest" description="Disordered" evidence="6">
    <location>
        <begin position="98"/>
        <end position="187"/>
    </location>
</feature>
<sequence length="1117" mass="121802">MVLFSCSDGSESTPPQETNRTRTLTQPNLRTISGGLAQTRNTLEWKTYAIKLISIELNVTLIHLPLRQQFGELKHSFVQQLCQLSPASPLLLNQHYSPKTRTTSQHQLHLQADPATPQAHSINQNTHNFSSSAPTTTLNPNQPKRNWGAADFDQGGLGKHHLPSKKATNPPLPTGTPLPPESDNPTIYSSLRDLFRHISTQPTSVGAVAPQAFITTLKRYNELFRSTMHQDAHEFLNYLVNSVAEDVLAEEEKKRLKDRPASLLEPIPPSHQKTSSKAGHSRSTWVHRLFEGVLTNETKCLTCETVTQRDESFLDLSINIHQNTSLTACLRQFSASEMLCQKNKFSCDQCCSLQEAEKRMKIKKLPNVLALHLKRFKYQENLQRYTKLSYRVVFPFELKLFNTTDDIQYPDRLYELWAIVVHIGALVSLQIFSFCHFNPLLIKYGPHHGHYVTILKSYGQWLLFDDNVVTRIEERDIQKYYGDTPGVGSGYVLFYQATDLDLMDLMGVPPEPDEAEGDSELGTEDSEDAAMAAMDDSTQNTMATAQSSTSNAELKMELPQLSTWNGFQQPSTADPSRKNSMPLSSCLSSASSSSSHPPPSTSQQCNLRSPSSSARTLSTSDQCEHPTSNSSRAELATQLLPQPRPNSPNLNSQLASSQLKLSVSGKLSRSPSGATKLSTMSRSGSLLAPASIDCRLSQQSSPDSVLLSPFLTGPSLPKTVLTQTPVRVNPNLPSPQTTDDPLTRSNLPTSFPASPVLGPTISSGSSNSKTSTTAPTLHRKFSLKFLRRKKSSGQSTQTADSSSHSSPTIGGGDSALPTSSNTVYPSSEPPTRNSTPHHHHHHHHHQPVSSSPLGPDPTDKQQQHFFSPRPLQGSYRHSISTALDANFVDTSPQGPRSLPTTNNRHSVHSAIHSDQDPSTKNMMMMSPNAPRPLSIITKGAQAPPATSSLTEKQQREIKRASEKASKQAAKNKLRALHQKAASQESGSAAKAAKLAAQFKFSKFNQSYDHVGGAHHHPQLGGSHSTTSHSVSGGSFRLRSSSISVGPIGDPPTLASSVSSSSKHPTPPTLSDPSVSNPAIPSSNSTSSRQSRPSPAPALSRPGSFTGFLRRKSFSASS</sequence>
<feature type="compositionally biased region" description="Low complexity" evidence="6">
    <location>
        <begin position="1080"/>
        <end position="1103"/>
    </location>
</feature>
<evidence type="ECO:0000313" key="9">
    <source>
        <dbReference type="Proteomes" id="UP000037035"/>
    </source>
</evidence>
<feature type="region of interest" description="Disordered" evidence="6">
    <location>
        <begin position="1"/>
        <end position="21"/>
    </location>
</feature>
<reference evidence="8 9" key="1">
    <citation type="submission" date="2015-08" db="EMBL/GenBank/DDBJ databases">
        <title>Next Generation Sequencing and Analysis of the Genome of Puccinia sorghi L Schw, the Causal Agent of Maize Common Rust.</title>
        <authorList>
            <person name="Rochi L."/>
            <person name="Burguener G."/>
            <person name="Darino M."/>
            <person name="Turjanski A."/>
            <person name="Kreff E."/>
            <person name="Dieguez M.J."/>
            <person name="Sacco F."/>
        </authorList>
    </citation>
    <scope>NUCLEOTIDE SEQUENCE [LARGE SCALE GENOMIC DNA]</scope>
    <source>
        <strain evidence="8 9">RO10H11247</strain>
    </source>
</reference>
<feature type="region of interest" description="Disordered" evidence="6">
    <location>
        <begin position="939"/>
        <end position="985"/>
    </location>
</feature>
<dbReference type="InterPro" id="IPR050164">
    <property type="entry name" value="Peptidase_C19"/>
</dbReference>
<dbReference type="Proteomes" id="UP000037035">
    <property type="component" value="Unassembled WGS sequence"/>
</dbReference>
<feature type="compositionally biased region" description="Low complexity" evidence="6">
    <location>
        <begin position="580"/>
        <end position="595"/>
    </location>
</feature>
<feature type="compositionally biased region" description="Polar residues" evidence="6">
    <location>
        <begin position="816"/>
        <end position="834"/>
    </location>
</feature>
<evidence type="ECO:0000256" key="5">
    <source>
        <dbReference type="ARBA" id="ARBA00022801"/>
    </source>
</evidence>
<dbReference type="STRING" id="27349.A0A0L6UN82"/>
<dbReference type="InterPro" id="IPR038765">
    <property type="entry name" value="Papain-like_cys_pep_sf"/>
</dbReference>
<feature type="compositionally biased region" description="Polar residues" evidence="6">
    <location>
        <begin position="98"/>
        <end position="108"/>
    </location>
</feature>
<feature type="compositionally biased region" description="Polar residues" evidence="6">
    <location>
        <begin position="647"/>
        <end position="683"/>
    </location>
</feature>
<feature type="compositionally biased region" description="Basic residues" evidence="6">
    <location>
        <begin position="777"/>
        <end position="791"/>
    </location>
</feature>
<feature type="compositionally biased region" description="Basic residues" evidence="6">
    <location>
        <begin position="835"/>
        <end position="846"/>
    </location>
</feature>
<dbReference type="EMBL" id="LAVV01009790">
    <property type="protein sequence ID" value="KNZ49979.1"/>
    <property type="molecule type" value="Genomic_DNA"/>
</dbReference>
<dbReference type="InterPro" id="IPR001394">
    <property type="entry name" value="Peptidase_C19_UCH"/>
</dbReference>
<feature type="compositionally biased region" description="Polar residues" evidence="6">
    <location>
        <begin position="7"/>
        <end position="21"/>
    </location>
</feature>
<gene>
    <name evidence="8" type="ORF">VP01_465g2</name>
</gene>
<evidence type="ECO:0000313" key="8">
    <source>
        <dbReference type="EMBL" id="KNZ49979.1"/>
    </source>
</evidence>
<keyword evidence="5 8" id="KW-0378">Hydrolase</keyword>
<dbReference type="GO" id="GO:0005634">
    <property type="term" value="C:nucleus"/>
    <property type="evidence" value="ECO:0007669"/>
    <property type="project" value="TreeGrafter"/>
</dbReference>